<keyword evidence="4" id="KW-1185">Reference proteome</keyword>
<evidence type="ECO:0000256" key="2">
    <source>
        <dbReference type="SAM" id="SignalP"/>
    </source>
</evidence>
<evidence type="ECO:0000256" key="1">
    <source>
        <dbReference type="ARBA" id="ARBA00006987"/>
    </source>
</evidence>
<sequence length="325" mass="34617">MHIPLRPLALAGLLLGLCPAVHAQGADAYPTRPVRILVAFPPGGPIDLTARIMGEKLSEYWKHPVVVENRPGASGVIAAEAAMQAPADGYTLLFSVIHHTVLPSLKSKLPYDIEKDFTHISLAATYPIILVVGLSRPYRSVKDLIDAAARQPGELAYGHSGYGGGAHLAGELFGMQAGVDLRNVPYKGNGPALADVIGGHIPLMFSDAPTALPQVTAGKVRALAISTPRRSELLPDVPTFVEAGLPDYKPDSWGGVSVRAGTPQPVVDKLNADVVRALKDSGVRARLLKIGAEPQPMSAIRYTEMIHTEIAKWGEVVRKANIQIE</sequence>
<dbReference type="Gene3D" id="3.40.190.150">
    <property type="entry name" value="Bordetella uptake gene, domain 1"/>
    <property type="match status" value="1"/>
</dbReference>
<dbReference type="AlphaFoldDB" id="A0A3P4B2E8"/>
<proteinExistence type="inferred from homology"/>
<keyword evidence="2" id="KW-0732">Signal</keyword>
<keyword evidence="3" id="KW-0675">Receptor</keyword>
<protein>
    <submittedName>
        <fullName evidence="3">Tripartite tricarboxylate transporter family receptor</fullName>
    </submittedName>
</protein>
<name>A0A3P4B2E8_9BURK</name>
<feature type="signal peptide" evidence="2">
    <location>
        <begin position="1"/>
        <end position="23"/>
    </location>
</feature>
<dbReference type="PANTHER" id="PTHR42928">
    <property type="entry name" value="TRICARBOXYLATE-BINDING PROTEIN"/>
    <property type="match status" value="1"/>
</dbReference>
<feature type="chain" id="PRO_5018104376" evidence="2">
    <location>
        <begin position="24"/>
        <end position="325"/>
    </location>
</feature>
<dbReference type="CDD" id="cd13578">
    <property type="entry name" value="PBP2_Bug27"/>
    <property type="match status" value="1"/>
</dbReference>
<evidence type="ECO:0000313" key="3">
    <source>
        <dbReference type="EMBL" id="VCU70459.1"/>
    </source>
</evidence>
<dbReference type="PANTHER" id="PTHR42928:SF5">
    <property type="entry name" value="BLR1237 PROTEIN"/>
    <property type="match status" value="1"/>
</dbReference>
<evidence type="ECO:0000313" key="4">
    <source>
        <dbReference type="Proteomes" id="UP000277294"/>
    </source>
</evidence>
<dbReference type="Proteomes" id="UP000277294">
    <property type="component" value="Unassembled WGS sequence"/>
</dbReference>
<dbReference type="PIRSF" id="PIRSF017082">
    <property type="entry name" value="YflP"/>
    <property type="match status" value="1"/>
</dbReference>
<reference evidence="3 4" key="1">
    <citation type="submission" date="2018-10" db="EMBL/GenBank/DDBJ databases">
        <authorList>
            <person name="Criscuolo A."/>
        </authorList>
    </citation>
    <scope>NUCLEOTIDE SEQUENCE [LARGE SCALE GENOMIC DNA]</scope>
    <source>
        <strain evidence="3">DnA1</strain>
    </source>
</reference>
<dbReference type="EMBL" id="UWPJ01000019">
    <property type="protein sequence ID" value="VCU70459.1"/>
    <property type="molecule type" value="Genomic_DNA"/>
</dbReference>
<dbReference type="Pfam" id="PF03401">
    <property type="entry name" value="TctC"/>
    <property type="match status" value="1"/>
</dbReference>
<comment type="similarity">
    <text evidence="1">Belongs to the UPF0065 (bug) family.</text>
</comment>
<organism evidence="3 4">
    <name type="scientific">Pigmentiphaga humi</name>
    <dbReference type="NCBI Taxonomy" id="2478468"/>
    <lineage>
        <taxon>Bacteria</taxon>
        <taxon>Pseudomonadati</taxon>
        <taxon>Pseudomonadota</taxon>
        <taxon>Betaproteobacteria</taxon>
        <taxon>Burkholderiales</taxon>
        <taxon>Alcaligenaceae</taxon>
        <taxon>Pigmentiphaga</taxon>
    </lineage>
</organism>
<accession>A0A3P4B2E8</accession>
<dbReference type="OrthoDB" id="7256767at2"/>
<dbReference type="InterPro" id="IPR042100">
    <property type="entry name" value="Bug_dom1"/>
</dbReference>
<dbReference type="Gene3D" id="3.40.190.10">
    <property type="entry name" value="Periplasmic binding protein-like II"/>
    <property type="match status" value="1"/>
</dbReference>
<dbReference type="InterPro" id="IPR005064">
    <property type="entry name" value="BUG"/>
</dbReference>
<dbReference type="SUPFAM" id="SSF53850">
    <property type="entry name" value="Periplasmic binding protein-like II"/>
    <property type="match status" value="1"/>
</dbReference>
<gene>
    <name evidence="3" type="ORF">PIGHUM_02531</name>
</gene>
<dbReference type="RefSeq" id="WP_124079977.1">
    <property type="nucleotide sequence ID" value="NZ_UWPJ01000019.1"/>
</dbReference>